<evidence type="ECO:0000313" key="3">
    <source>
        <dbReference type="Proteomes" id="UP001342418"/>
    </source>
</evidence>
<evidence type="ECO:0008006" key="4">
    <source>
        <dbReference type="Google" id="ProtNLM"/>
    </source>
</evidence>
<dbReference type="EMBL" id="CP030941">
    <property type="protein sequence ID" value="UUP19603.1"/>
    <property type="molecule type" value="Genomic_DNA"/>
</dbReference>
<reference evidence="2 3" key="1">
    <citation type="submission" date="2018-07" db="EMBL/GenBank/DDBJ databases">
        <title>Genome sequence of Nitratireductor thuwali#1536.</title>
        <authorList>
            <person name="Michoud G."/>
            <person name="Merlino G."/>
            <person name="Sefrji F.O."/>
            <person name="Daffonchio D."/>
        </authorList>
    </citation>
    <scope>NUCLEOTIDE SEQUENCE [LARGE SCALE GENOMIC DNA]</scope>
    <source>
        <strain evidence="3">Nit1536</strain>
    </source>
</reference>
<dbReference type="Proteomes" id="UP001342418">
    <property type="component" value="Chromosome"/>
</dbReference>
<feature type="chain" id="PRO_5046879796" description="Secreted protein" evidence="1">
    <location>
        <begin position="33"/>
        <end position="113"/>
    </location>
</feature>
<gene>
    <name evidence="2" type="ORF">NTH_04108</name>
</gene>
<dbReference type="RefSeq" id="WP_338531743.1">
    <property type="nucleotide sequence ID" value="NZ_CP030941.1"/>
</dbReference>
<sequence>MNGFCSYILPRSVPAVISAATGALLLATAAQAHEARSGWTYPYACCSDRDCREIPQSAVLERPEGYVLRRTGEVVAYSDRRVRQSPDGVFHLCTVAGLETSRTICLFVPPRMF</sequence>
<evidence type="ECO:0000256" key="1">
    <source>
        <dbReference type="SAM" id="SignalP"/>
    </source>
</evidence>
<keyword evidence="1" id="KW-0732">Signal</keyword>
<proteinExistence type="predicted"/>
<feature type="signal peptide" evidence="1">
    <location>
        <begin position="1"/>
        <end position="32"/>
    </location>
</feature>
<organism evidence="2 3">
    <name type="scientific">Nitratireductor thuwali</name>
    <dbReference type="NCBI Taxonomy" id="2267699"/>
    <lineage>
        <taxon>Bacteria</taxon>
        <taxon>Pseudomonadati</taxon>
        <taxon>Pseudomonadota</taxon>
        <taxon>Alphaproteobacteria</taxon>
        <taxon>Hyphomicrobiales</taxon>
        <taxon>Phyllobacteriaceae</taxon>
        <taxon>Nitratireductor</taxon>
    </lineage>
</organism>
<keyword evidence="3" id="KW-1185">Reference proteome</keyword>
<protein>
    <recommendedName>
        <fullName evidence="4">Secreted protein</fullName>
    </recommendedName>
</protein>
<accession>A0ABY5MSL3</accession>
<evidence type="ECO:0000313" key="2">
    <source>
        <dbReference type="EMBL" id="UUP19603.1"/>
    </source>
</evidence>
<name>A0ABY5MSL3_9HYPH</name>